<reference evidence="6 7" key="1">
    <citation type="submission" date="2024-01" db="EMBL/GenBank/DDBJ databases">
        <title>Comparative genomics of Cryptococcus and Kwoniella reveals pathogenesis evolution and contrasting modes of karyotype evolution via chromosome fusion or intercentromeric recombination.</title>
        <authorList>
            <person name="Coelho M.A."/>
            <person name="David-Palma M."/>
            <person name="Shea T."/>
            <person name="Bowers K."/>
            <person name="McGinley-Smith S."/>
            <person name="Mohammad A.W."/>
            <person name="Gnirke A."/>
            <person name="Yurkov A.M."/>
            <person name="Nowrousian M."/>
            <person name="Sun S."/>
            <person name="Cuomo C.A."/>
            <person name="Heitman J."/>
        </authorList>
    </citation>
    <scope>NUCLEOTIDE SEQUENCE [LARGE SCALE GENOMIC DNA]</scope>
    <source>
        <strain evidence="6 7">CBS 6074</strain>
    </source>
</reference>
<keyword evidence="3" id="KW-0949">S-adenosyl-L-methionine</keyword>
<dbReference type="EMBL" id="CP144100">
    <property type="protein sequence ID" value="WWC87904.1"/>
    <property type="molecule type" value="Genomic_DNA"/>
</dbReference>
<dbReference type="SUPFAM" id="SSF53335">
    <property type="entry name" value="S-adenosyl-L-methionine-dependent methyltransferases"/>
    <property type="match status" value="1"/>
</dbReference>
<sequence>MSIRRSSYIPKLLAYQKTTLQASLVTSSSSRRNSSSASSSSLEPDYIHTLLQNEELSRDDAINELRWITQEVKATAQRMIAKGKMPAIEEDSISEMVQRRSRGEPIQYILGSTDFGPLTIQCRRPVLIPRPETAYLTEKLSSYILSLIPPLTSRDRPKQPLSILDLCSGTGCIGLLLGKLNPLSTVTGIDNSPVAVQLGMINSRDLKLSDRVKFKYGNLSKDPKLLLSSNAESKGKYGLIISNPPYIPFHEYQKLPKSVKDFESPSALLGDGLNEKQGKGLKYYERISEISPDLLIDKKVLEMNGWNSNIPRLALEIGQNQSKDVIEILESNPMIGKTEIWKDQFGVERMILAWSK</sequence>
<protein>
    <recommendedName>
        <fullName evidence="8">Methyltransferase small domain-containing protein</fullName>
    </recommendedName>
</protein>
<dbReference type="InterPro" id="IPR029063">
    <property type="entry name" value="SAM-dependent_MTases_sf"/>
</dbReference>
<evidence type="ECO:0000256" key="2">
    <source>
        <dbReference type="ARBA" id="ARBA00022679"/>
    </source>
</evidence>
<feature type="domain" description="Release factor glutamine methyltransferase N-terminal" evidence="5">
    <location>
        <begin position="61"/>
        <end position="111"/>
    </location>
</feature>
<dbReference type="PANTHER" id="PTHR18895">
    <property type="entry name" value="HEMK METHYLTRANSFERASE"/>
    <property type="match status" value="1"/>
</dbReference>
<evidence type="ECO:0000259" key="4">
    <source>
        <dbReference type="Pfam" id="PF13847"/>
    </source>
</evidence>
<dbReference type="PROSITE" id="PS00092">
    <property type="entry name" value="N6_MTASE"/>
    <property type="match status" value="1"/>
</dbReference>
<dbReference type="Gene3D" id="3.40.50.150">
    <property type="entry name" value="Vaccinia Virus protein VP39"/>
    <property type="match status" value="1"/>
</dbReference>
<evidence type="ECO:0000313" key="6">
    <source>
        <dbReference type="EMBL" id="WWC87904.1"/>
    </source>
</evidence>
<evidence type="ECO:0008006" key="8">
    <source>
        <dbReference type="Google" id="ProtNLM"/>
    </source>
</evidence>
<dbReference type="GeneID" id="91093475"/>
<accession>A0AAX4JSP7</accession>
<evidence type="ECO:0000256" key="3">
    <source>
        <dbReference type="ARBA" id="ARBA00022691"/>
    </source>
</evidence>
<dbReference type="InterPro" id="IPR050320">
    <property type="entry name" value="N5-glutamine_MTase"/>
</dbReference>
<dbReference type="PANTHER" id="PTHR18895:SF74">
    <property type="entry name" value="MTRF1L RELEASE FACTOR GLUTAMINE METHYLTRANSFERASE"/>
    <property type="match status" value="1"/>
</dbReference>
<keyword evidence="2" id="KW-0808">Transferase</keyword>
<evidence type="ECO:0000313" key="7">
    <source>
        <dbReference type="Proteomes" id="UP001355207"/>
    </source>
</evidence>
<dbReference type="Gene3D" id="1.10.8.10">
    <property type="entry name" value="DNA helicase RuvA subunit, C-terminal domain"/>
    <property type="match status" value="1"/>
</dbReference>
<name>A0AAX4JSP7_9TREE</name>
<dbReference type="GO" id="GO:0032259">
    <property type="term" value="P:methylation"/>
    <property type="evidence" value="ECO:0007669"/>
    <property type="project" value="UniProtKB-KW"/>
</dbReference>
<dbReference type="AlphaFoldDB" id="A0AAX4JSP7"/>
<organism evidence="6 7">
    <name type="scientific">Kwoniella dendrophila CBS 6074</name>
    <dbReference type="NCBI Taxonomy" id="1295534"/>
    <lineage>
        <taxon>Eukaryota</taxon>
        <taxon>Fungi</taxon>
        <taxon>Dikarya</taxon>
        <taxon>Basidiomycota</taxon>
        <taxon>Agaricomycotina</taxon>
        <taxon>Tremellomycetes</taxon>
        <taxon>Tremellales</taxon>
        <taxon>Cryptococcaceae</taxon>
        <taxon>Kwoniella</taxon>
    </lineage>
</organism>
<dbReference type="Proteomes" id="UP001355207">
    <property type="component" value="Chromosome 3"/>
</dbReference>
<dbReference type="InterPro" id="IPR040758">
    <property type="entry name" value="PrmC_N"/>
</dbReference>
<dbReference type="RefSeq" id="XP_066074667.1">
    <property type="nucleotide sequence ID" value="XM_066218570.1"/>
</dbReference>
<dbReference type="InterPro" id="IPR025714">
    <property type="entry name" value="Methyltranfer_dom"/>
</dbReference>
<evidence type="ECO:0000256" key="1">
    <source>
        <dbReference type="ARBA" id="ARBA00022603"/>
    </source>
</evidence>
<keyword evidence="1" id="KW-0489">Methyltransferase</keyword>
<dbReference type="GO" id="GO:0102559">
    <property type="term" value="F:peptide chain release factor N(5)-glutamine methyltransferase activity"/>
    <property type="evidence" value="ECO:0007669"/>
    <property type="project" value="UniProtKB-EC"/>
</dbReference>
<gene>
    <name evidence="6" type="ORF">L201_002804</name>
</gene>
<dbReference type="Pfam" id="PF17827">
    <property type="entry name" value="PrmC_N"/>
    <property type="match status" value="1"/>
</dbReference>
<dbReference type="NCBIfam" id="TIGR00536">
    <property type="entry name" value="hemK_fam"/>
    <property type="match status" value="1"/>
</dbReference>
<evidence type="ECO:0000259" key="5">
    <source>
        <dbReference type="Pfam" id="PF17827"/>
    </source>
</evidence>
<proteinExistence type="predicted"/>
<feature type="domain" description="Methyltransferase" evidence="4">
    <location>
        <begin position="161"/>
        <end position="243"/>
    </location>
</feature>
<keyword evidence="7" id="KW-1185">Reference proteome</keyword>
<dbReference type="InterPro" id="IPR002052">
    <property type="entry name" value="DNA_methylase_N6_adenine_CS"/>
</dbReference>
<dbReference type="Pfam" id="PF13847">
    <property type="entry name" value="Methyltransf_31"/>
    <property type="match status" value="1"/>
</dbReference>
<dbReference type="GO" id="GO:0003676">
    <property type="term" value="F:nucleic acid binding"/>
    <property type="evidence" value="ECO:0007669"/>
    <property type="project" value="InterPro"/>
</dbReference>
<dbReference type="InterPro" id="IPR004556">
    <property type="entry name" value="HemK-like"/>
</dbReference>
<dbReference type="CDD" id="cd02440">
    <property type="entry name" value="AdoMet_MTases"/>
    <property type="match status" value="1"/>
</dbReference>
<dbReference type="GO" id="GO:0005739">
    <property type="term" value="C:mitochondrion"/>
    <property type="evidence" value="ECO:0007669"/>
    <property type="project" value="TreeGrafter"/>
</dbReference>